<dbReference type="InterPro" id="IPR050397">
    <property type="entry name" value="Env_Response_Regulators"/>
</dbReference>
<dbReference type="Gene3D" id="2.60.120.10">
    <property type="entry name" value="Jelly Rolls"/>
    <property type="match status" value="1"/>
</dbReference>
<dbReference type="InterPro" id="IPR036388">
    <property type="entry name" value="WH-like_DNA-bd_sf"/>
</dbReference>
<dbReference type="SUPFAM" id="SSF46785">
    <property type="entry name" value="Winged helix' DNA-binding domain"/>
    <property type="match status" value="1"/>
</dbReference>
<dbReference type="NCBIfam" id="NF008365">
    <property type="entry name" value="PRK11161.1"/>
    <property type="match status" value="1"/>
</dbReference>
<dbReference type="InterPro" id="IPR000595">
    <property type="entry name" value="cNMP-bd_dom"/>
</dbReference>
<keyword evidence="3" id="KW-0804">Transcription</keyword>
<evidence type="ECO:0000256" key="1">
    <source>
        <dbReference type="ARBA" id="ARBA00023015"/>
    </source>
</evidence>
<dbReference type="Gene3D" id="1.10.10.10">
    <property type="entry name" value="Winged helix-like DNA-binding domain superfamily/Winged helix DNA-binding domain"/>
    <property type="match status" value="1"/>
</dbReference>
<comment type="caution">
    <text evidence="5">The sequence shown here is derived from an EMBL/GenBank/DDBJ whole genome shotgun (WGS) entry which is preliminary data.</text>
</comment>
<evidence type="ECO:0000313" key="6">
    <source>
        <dbReference type="Proteomes" id="UP001500359"/>
    </source>
</evidence>
<evidence type="ECO:0000259" key="4">
    <source>
        <dbReference type="PROSITE" id="PS51063"/>
    </source>
</evidence>
<dbReference type="InterPro" id="IPR018490">
    <property type="entry name" value="cNMP-bd_dom_sf"/>
</dbReference>
<reference evidence="6" key="1">
    <citation type="journal article" date="2019" name="Int. J. Syst. Evol. Microbiol.">
        <title>The Global Catalogue of Microorganisms (GCM) 10K type strain sequencing project: providing services to taxonomists for standard genome sequencing and annotation.</title>
        <authorList>
            <consortium name="The Broad Institute Genomics Platform"/>
            <consortium name="The Broad Institute Genome Sequencing Center for Infectious Disease"/>
            <person name="Wu L."/>
            <person name="Ma J."/>
        </authorList>
    </citation>
    <scope>NUCLEOTIDE SEQUENCE [LARGE SCALE GENOMIC DNA]</scope>
    <source>
        <strain evidence="6">JCM 15896</strain>
    </source>
</reference>
<dbReference type="Pfam" id="PF00027">
    <property type="entry name" value="cNMP_binding"/>
    <property type="match status" value="1"/>
</dbReference>
<dbReference type="EMBL" id="BAAAFD010000001">
    <property type="protein sequence ID" value="GAA0852161.1"/>
    <property type="molecule type" value="Genomic_DNA"/>
</dbReference>
<protein>
    <submittedName>
        <fullName evidence="5">FNR family transcription factor</fullName>
    </submittedName>
</protein>
<accession>A0ABP3WQR7</accession>
<dbReference type="SMART" id="SM00419">
    <property type="entry name" value="HTH_CRP"/>
    <property type="match status" value="1"/>
</dbReference>
<dbReference type="PROSITE" id="PS51063">
    <property type="entry name" value="HTH_CRP_2"/>
    <property type="match status" value="1"/>
</dbReference>
<sequence>MQSLDDIVERKKPLHKLDQLTSPGQKFTSLFAVRSGSFKSYIISPDGQQQITGFHFPGDIVGFDGLCTEQYQSFIQAMETSMVCELPFDKLDEMSVKLPSLRKEMLKIMSTEIKSDHDMMMLLNKRTAEERIAYLLLNLSDRFAARGFSPSDFNLPMTRSEIGNHLGLTVETISRLLTRLQKEKIILVDGKLIQILKPQALRQKTE</sequence>
<dbReference type="InterPro" id="IPR012318">
    <property type="entry name" value="HTH_CRP"/>
</dbReference>
<dbReference type="PANTHER" id="PTHR24567:SF75">
    <property type="entry name" value="FUMARATE AND NITRATE REDUCTION REGULATORY PROTEIN"/>
    <property type="match status" value="1"/>
</dbReference>
<gene>
    <name evidence="5" type="ORF">GCM10009114_01390</name>
</gene>
<dbReference type="PRINTS" id="PR00034">
    <property type="entry name" value="HTHCRP"/>
</dbReference>
<evidence type="ECO:0000256" key="2">
    <source>
        <dbReference type="ARBA" id="ARBA00023125"/>
    </source>
</evidence>
<dbReference type="CDD" id="cd00038">
    <property type="entry name" value="CAP_ED"/>
    <property type="match status" value="1"/>
</dbReference>
<name>A0ABP3WQR7_9ALTE</name>
<evidence type="ECO:0000256" key="3">
    <source>
        <dbReference type="ARBA" id="ARBA00023163"/>
    </source>
</evidence>
<dbReference type="InterPro" id="IPR036390">
    <property type="entry name" value="WH_DNA-bd_sf"/>
</dbReference>
<feature type="domain" description="HTH crp-type" evidence="4">
    <location>
        <begin position="126"/>
        <end position="199"/>
    </location>
</feature>
<dbReference type="InterPro" id="IPR014710">
    <property type="entry name" value="RmlC-like_jellyroll"/>
</dbReference>
<dbReference type="PANTHER" id="PTHR24567">
    <property type="entry name" value="CRP FAMILY TRANSCRIPTIONAL REGULATORY PROTEIN"/>
    <property type="match status" value="1"/>
</dbReference>
<dbReference type="Proteomes" id="UP001500359">
    <property type="component" value="Unassembled WGS sequence"/>
</dbReference>
<dbReference type="CDD" id="cd00092">
    <property type="entry name" value="HTH_CRP"/>
    <property type="match status" value="1"/>
</dbReference>
<keyword evidence="1" id="KW-0805">Transcription regulation</keyword>
<dbReference type="Pfam" id="PF13545">
    <property type="entry name" value="HTH_Crp_2"/>
    <property type="match status" value="1"/>
</dbReference>
<evidence type="ECO:0000313" key="5">
    <source>
        <dbReference type="EMBL" id="GAA0852161.1"/>
    </source>
</evidence>
<keyword evidence="2" id="KW-0238">DNA-binding</keyword>
<keyword evidence="6" id="KW-1185">Reference proteome</keyword>
<dbReference type="SUPFAM" id="SSF51206">
    <property type="entry name" value="cAMP-binding domain-like"/>
    <property type="match status" value="1"/>
</dbReference>
<organism evidence="5 6">
    <name type="scientific">Aliiglaciecola litoralis</name>
    <dbReference type="NCBI Taxonomy" id="582857"/>
    <lineage>
        <taxon>Bacteria</taxon>
        <taxon>Pseudomonadati</taxon>
        <taxon>Pseudomonadota</taxon>
        <taxon>Gammaproteobacteria</taxon>
        <taxon>Alteromonadales</taxon>
        <taxon>Alteromonadaceae</taxon>
        <taxon>Aliiglaciecola</taxon>
    </lineage>
</organism>
<proteinExistence type="predicted"/>